<organism evidence="1 2">
    <name type="scientific">Nyssa sinensis</name>
    <dbReference type="NCBI Taxonomy" id="561372"/>
    <lineage>
        <taxon>Eukaryota</taxon>
        <taxon>Viridiplantae</taxon>
        <taxon>Streptophyta</taxon>
        <taxon>Embryophyta</taxon>
        <taxon>Tracheophyta</taxon>
        <taxon>Spermatophyta</taxon>
        <taxon>Magnoliopsida</taxon>
        <taxon>eudicotyledons</taxon>
        <taxon>Gunneridae</taxon>
        <taxon>Pentapetalae</taxon>
        <taxon>asterids</taxon>
        <taxon>Cornales</taxon>
        <taxon>Nyssaceae</taxon>
        <taxon>Nyssa</taxon>
    </lineage>
</organism>
<sequence>MEMVCWEAQLKVLLVVGGRLVTLKWLRWIVVVGVTIGSGGEWIVDVDNEQGSRVMIWRHCHGLPTRGIEGVNDKFKRAIVGLVHMGILEVKGEERDKAAAATRLRKGRRTWGFFLISSKSKIIYIECEL</sequence>
<dbReference type="AlphaFoldDB" id="A0A5J5BE65"/>
<name>A0A5J5BE65_9ASTE</name>
<accession>A0A5J5BE65</accession>
<dbReference type="Proteomes" id="UP000325577">
    <property type="component" value="Linkage Group LG13"/>
</dbReference>
<protein>
    <submittedName>
        <fullName evidence="1">Uncharacterized protein</fullName>
    </submittedName>
</protein>
<evidence type="ECO:0000313" key="1">
    <source>
        <dbReference type="EMBL" id="KAA8541433.1"/>
    </source>
</evidence>
<reference evidence="1 2" key="1">
    <citation type="submission" date="2019-09" db="EMBL/GenBank/DDBJ databases">
        <title>A chromosome-level genome assembly of the Chinese tupelo Nyssa sinensis.</title>
        <authorList>
            <person name="Yang X."/>
            <person name="Kang M."/>
            <person name="Yang Y."/>
            <person name="Xiong H."/>
            <person name="Wang M."/>
            <person name="Zhang Z."/>
            <person name="Wang Z."/>
            <person name="Wu H."/>
            <person name="Ma T."/>
            <person name="Liu J."/>
            <person name="Xi Z."/>
        </authorList>
    </citation>
    <scope>NUCLEOTIDE SEQUENCE [LARGE SCALE GENOMIC DNA]</scope>
    <source>
        <strain evidence="1">J267</strain>
        <tissue evidence="1">Leaf</tissue>
    </source>
</reference>
<dbReference type="EMBL" id="CM018036">
    <property type="protein sequence ID" value="KAA8541433.1"/>
    <property type="molecule type" value="Genomic_DNA"/>
</dbReference>
<proteinExistence type="predicted"/>
<keyword evidence="2" id="KW-1185">Reference proteome</keyword>
<evidence type="ECO:0000313" key="2">
    <source>
        <dbReference type="Proteomes" id="UP000325577"/>
    </source>
</evidence>
<gene>
    <name evidence="1" type="ORF">F0562_025396</name>
</gene>